<evidence type="ECO:0000256" key="1">
    <source>
        <dbReference type="SAM" id="MobiDB-lite"/>
    </source>
</evidence>
<evidence type="ECO:0000313" key="4">
    <source>
        <dbReference type="Proteomes" id="UP000006727"/>
    </source>
</evidence>
<sequence>MKTKKINRQKRKIETVTPSIESRDHKIFGEDVALITCVHCRTSAIKLESNSYSSWLISFVTAEKNNVISDIQMKPQNQALKSAVPTPCDRTHPGGPKSNRVGKPFGEDDELMATLQQASSSTSMMEVSKWHLMEQTLSLESPQFLSSEALAICRNSLSTRYHVSSHSGASV</sequence>
<name>A0A2K1IC28_PHYPA</name>
<reference evidence="2 4" key="2">
    <citation type="journal article" date="2018" name="Plant J.">
        <title>The Physcomitrella patens chromosome-scale assembly reveals moss genome structure and evolution.</title>
        <authorList>
            <person name="Lang D."/>
            <person name="Ullrich K.K."/>
            <person name="Murat F."/>
            <person name="Fuchs J."/>
            <person name="Jenkins J."/>
            <person name="Haas F.B."/>
            <person name="Piednoel M."/>
            <person name="Gundlach H."/>
            <person name="Van Bel M."/>
            <person name="Meyberg R."/>
            <person name="Vives C."/>
            <person name="Morata J."/>
            <person name="Symeonidi A."/>
            <person name="Hiss M."/>
            <person name="Muchero W."/>
            <person name="Kamisugi Y."/>
            <person name="Saleh O."/>
            <person name="Blanc G."/>
            <person name="Decker E.L."/>
            <person name="van Gessel N."/>
            <person name="Grimwood J."/>
            <person name="Hayes R.D."/>
            <person name="Graham S.W."/>
            <person name="Gunter L.E."/>
            <person name="McDaniel S.F."/>
            <person name="Hoernstein S.N.W."/>
            <person name="Larsson A."/>
            <person name="Li F.W."/>
            <person name="Perroud P.F."/>
            <person name="Phillips J."/>
            <person name="Ranjan P."/>
            <person name="Rokshar D.S."/>
            <person name="Rothfels C.J."/>
            <person name="Schneider L."/>
            <person name="Shu S."/>
            <person name="Stevenson D.W."/>
            <person name="Thummler F."/>
            <person name="Tillich M."/>
            <person name="Villarreal Aguilar J.C."/>
            <person name="Widiez T."/>
            <person name="Wong G.K."/>
            <person name="Wymore A."/>
            <person name="Zhang Y."/>
            <person name="Zimmer A.D."/>
            <person name="Quatrano R.S."/>
            <person name="Mayer K.F.X."/>
            <person name="Goodstein D."/>
            <person name="Casacuberta J.M."/>
            <person name="Vandepoele K."/>
            <person name="Reski R."/>
            <person name="Cuming A.C."/>
            <person name="Tuskan G.A."/>
            <person name="Maumus F."/>
            <person name="Salse J."/>
            <person name="Schmutz J."/>
            <person name="Rensing S.A."/>
        </authorList>
    </citation>
    <scope>NUCLEOTIDE SEQUENCE [LARGE SCALE GENOMIC DNA]</scope>
    <source>
        <strain evidence="3 4">cv. Gransden 2004</strain>
    </source>
</reference>
<protein>
    <submittedName>
        <fullName evidence="2 3">Uncharacterized protein</fullName>
    </submittedName>
</protein>
<evidence type="ECO:0000313" key="3">
    <source>
        <dbReference type="EnsemblPlants" id="Pp3c26_6682V3.1"/>
    </source>
</evidence>
<dbReference type="EMBL" id="ABEU02000026">
    <property type="protein sequence ID" value="PNR26843.1"/>
    <property type="molecule type" value="Genomic_DNA"/>
</dbReference>
<reference evidence="3" key="3">
    <citation type="submission" date="2020-12" db="UniProtKB">
        <authorList>
            <consortium name="EnsemblPlants"/>
        </authorList>
    </citation>
    <scope>IDENTIFICATION</scope>
</reference>
<dbReference type="InParanoid" id="A0A2K1IC28"/>
<keyword evidence="4" id="KW-1185">Reference proteome</keyword>
<evidence type="ECO:0000313" key="2">
    <source>
        <dbReference type="EMBL" id="PNR26843.1"/>
    </source>
</evidence>
<dbReference type="AlphaFoldDB" id="A0A2K1IC28"/>
<dbReference type="Gramene" id="Pp3c26_6682V3.1">
    <property type="protein sequence ID" value="Pp3c26_6682V3.1"/>
    <property type="gene ID" value="Pp3c26_6682"/>
</dbReference>
<proteinExistence type="predicted"/>
<dbReference type="Proteomes" id="UP000006727">
    <property type="component" value="Chromosome 26"/>
</dbReference>
<reference evidence="2 4" key="1">
    <citation type="journal article" date="2008" name="Science">
        <title>The Physcomitrella genome reveals evolutionary insights into the conquest of land by plants.</title>
        <authorList>
            <person name="Rensing S."/>
            <person name="Lang D."/>
            <person name="Zimmer A."/>
            <person name="Terry A."/>
            <person name="Salamov A."/>
            <person name="Shapiro H."/>
            <person name="Nishiyama T."/>
            <person name="Perroud P.-F."/>
            <person name="Lindquist E."/>
            <person name="Kamisugi Y."/>
            <person name="Tanahashi T."/>
            <person name="Sakakibara K."/>
            <person name="Fujita T."/>
            <person name="Oishi K."/>
            <person name="Shin-I T."/>
            <person name="Kuroki Y."/>
            <person name="Toyoda A."/>
            <person name="Suzuki Y."/>
            <person name="Hashimoto A."/>
            <person name="Yamaguchi K."/>
            <person name="Sugano A."/>
            <person name="Kohara Y."/>
            <person name="Fujiyama A."/>
            <person name="Anterola A."/>
            <person name="Aoki S."/>
            <person name="Ashton N."/>
            <person name="Barbazuk W.B."/>
            <person name="Barker E."/>
            <person name="Bennetzen J."/>
            <person name="Bezanilla M."/>
            <person name="Blankenship R."/>
            <person name="Cho S.H."/>
            <person name="Dutcher S."/>
            <person name="Estelle M."/>
            <person name="Fawcett J.A."/>
            <person name="Gundlach H."/>
            <person name="Hanada K."/>
            <person name="Heyl A."/>
            <person name="Hicks K.A."/>
            <person name="Hugh J."/>
            <person name="Lohr M."/>
            <person name="Mayer K."/>
            <person name="Melkozernov A."/>
            <person name="Murata T."/>
            <person name="Nelson D."/>
            <person name="Pils B."/>
            <person name="Prigge M."/>
            <person name="Reiss B."/>
            <person name="Renner T."/>
            <person name="Rombauts S."/>
            <person name="Rushton P."/>
            <person name="Sanderfoot A."/>
            <person name="Schween G."/>
            <person name="Shiu S.-H."/>
            <person name="Stueber K."/>
            <person name="Theodoulou F.L."/>
            <person name="Tu H."/>
            <person name="Van de Peer Y."/>
            <person name="Verrier P.J."/>
            <person name="Waters E."/>
            <person name="Wood A."/>
            <person name="Yang L."/>
            <person name="Cove D."/>
            <person name="Cuming A."/>
            <person name="Hasebe M."/>
            <person name="Lucas S."/>
            <person name="Mishler D.B."/>
            <person name="Reski R."/>
            <person name="Grigoriev I."/>
            <person name="Quatrano R.S."/>
            <person name="Boore J.L."/>
        </authorList>
    </citation>
    <scope>NUCLEOTIDE SEQUENCE [LARGE SCALE GENOMIC DNA]</scope>
    <source>
        <strain evidence="3 4">cv. Gransden 2004</strain>
    </source>
</reference>
<organism evidence="2">
    <name type="scientific">Physcomitrium patens</name>
    <name type="common">Spreading-leaved earth moss</name>
    <name type="synonym">Physcomitrella patens</name>
    <dbReference type="NCBI Taxonomy" id="3218"/>
    <lineage>
        <taxon>Eukaryota</taxon>
        <taxon>Viridiplantae</taxon>
        <taxon>Streptophyta</taxon>
        <taxon>Embryophyta</taxon>
        <taxon>Bryophyta</taxon>
        <taxon>Bryophytina</taxon>
        <taxon>Bryopsida</taxon>
        <taxon>Funariidae</taxon>
        <taxon>Funariales</taxon>
        <taxon>Funariaceae</taxon>
        <taxon>Physcomitrium</taxon>
    </lineage>
</organism>
<feature type="region of interest" description="Disordered" evidence="1">
    <location>
        <begin position="83"/>
        <end position="103"/>
    </location>
</feature>
<dbReference type="EnsemblPlants" id="Pp3c26_6682V3.1">
    <property type="protein sequence ID" value="Pp3c26_6682V3.1"/>
    <property type="gene ID" value="Pp3c26_6682"/>
</dbReference>
<accession>A0A2K1IC28</accession>
<gene>
    <name evidence="2" type="ORF">PHYPA_030324</name>
</gene>